<dbReference type="Pfam" id="PF00795">
    <property type="entry name" value="CN_hydrolase"/>
    <property type="match status" value="1"/>
</dbReference>
<dbReference type="OrthoDB" id="201515at2759"/>
<organism evidence="2 3">
    <name type="scientific">Fistulina hepatica ATCC 64428</name>
    <dbReference type="NCBI Taxonomy" id="1128425"/>
    <lineage>
        <taxon>Eukaryota</taxon>
        <taxon>Fungi</taxon>
        <taxon>Dikarya</taxon>
        <taxon>Basidiomycota</taxon>
        <taxon>Agaricomycotina</taxon>
        <taxon>Agaricomycetes</taxon>
        <taxon>Agaricomycetidae</taxon>
        <taxon>Agaricales</taxon>
        <taxon>Fistulinaceae</taxon>
        <taxon>Fistulina</taxon>
    </lineage>
</organism>
<dbReference type="AlphaFoldDB" id="A0A0D7A7C1"/>
<accession>A0A0D7A7C1</accession>
<dbReference type="InterPro" id="IPR039703">
    <property type="entry name" value="Nta1"/>
</dbReference>
<dbReference type="PANTHER" id="PTHR11750">
    <property type="entry name" value="PROTEIN N-TERMINAL AMIDASE"/>
    <property type="match status" value="1"/>
</dbReference>
<dbReference type="GO" id="GO:0008418">
    <property type="term" value="F:protein-N-terminal asparagine amidohydrolase activity"/>
    <property type="evidence" value="ECO:0007669"/>
    <property type="project" value="InterPro"/>
</dbReference>
<dbReference type="PROSITE" id="PS50263">
    <property type="entry name" value="CN_HYDROLASE"/>
    <property type="match status" value="1"/>
</dbReference>
<reference evidence="2 3" key="1">
    <citation type="journal article" date="2015" name="Fungal Genet. Biol.">
        <title>Evolution of novel wood decay mechanisms in Agaricales revealed by the genome sequences of Fistulina hepatica and Cylindrobasidium torrendii.</title>
        <authorList>
            <person name="Floudas D."/>
            <person name="Held B.W."/>
            <person name="Riley R."/>
            <person name="Nagy L.G."/>
            <person name="Koehler G."/>
            <person name="Ransdell A.S."/>
            <person name="Younus H."/>
            <person name="Chow J."/>
            <person name="Chiniquy J."/>
            <person name="Lipzen A."/>
            <person name="Tritt A."/>
            <person name="Sun H."/>
            <person name="Haridas S."/>
            <person name="LaButti K."/>
            <person name="Ohm R.A."/>
            <person name="Kues U."/>
            <person name="Blanchette R.A."/>
            <person name="Grigoriev I.V."/>
            <person name="Minto R.E."/>
            <person name="Hibbett D.S."/>
        </authorList>
    </citation>
    <scope>NUCLEOTIDE SEQUENCE [LARGE SCALE GENOMIC DNA]</scope>
    <source>
        <strain evidence="2 3">ATCC 64428</strain>
    </source>
</reference>
<dbReference type="GO" id="GO:0030163">
    <property type="term" value="P:protein catabolic process"/>
    <property type="evidence" value="ECO:0007669"/>
    <property type="project" value="TreeGrafter"/>
</dbReference>
<keyword evidence="3" id="KW-1185">Reference proteome</keyword>
<dbReference type="Proteomes" id="UP000054144">
    <property type="component" value="Unassembled WGS sequence"/>
</dbReference>
<dbReference type="SUPFAM" id="SSF56317">
    <property type="entry name" value="Carbon-nitrogen hydrolase"/>
    <property type="match status" value="1"/>
</dbReference>
<proteinExistence type="predicted"/>
<evidence type="ECO:0000313" key="2">
    <source>
        <dbReference type="EMBL" id="KIY46718.1"/>
    </source>
</evidence>
<dbReference type="GO" id="GO:0070773">
    <property type="term" value="F:protein-N-terminal glutamine amidohydrolase activity"/>
    <property type="evidence" value="ECO:0007669"/>
    <property type="project" value="InterPro"/>
</dbReference>
<dbReference type="PANTHER" id="PTHR11750:SF26">
    <property type="entry name" value="PROTEIN N-TERMINAL AMIDASE"/>
    <property type="match status" value="1"/>
</dbReference>
<dbReference type="InterPro" id="IPR036526">
    <property type="entry name" value="C-N_Hydrolase_sf"/>
</dbReference>
<feature type="domain" description="CN hydrolase" evidence="1">
    <location>
        <begin position="9"/>
        <end position="313"/>
    </location>
</feature>
<evidence type="ECO:0000313" key="3">
    <source>
        <dbReference type="Proteomes" id="UP000054144"/>
    </source>
</evidence>
<dbReference type="InterPro" id="IPR003010">
    <property type="entry name" value="C-N_Hydrolase"/>
</dbReference>
<evidence type="ECO:0000259" key="1">
    <source>
        <dbReference type="PROSITE" id="PS50263"/>
    </source>
</evidence>
<gene>
    <name evidence="2" type="ORF">FISHEDRAFT_46668</name>
</gene>
<protein>
    <submittedName>
        <fullName evidence="2">Hydrolase</fullName>
    </submittedName>
</protein>
<dbReference type="EMBL" id="KN882024">
    <property type="protein sequence ID" value="KIY46718.1"/>
    <property type="molecule type" value="Genomic_DNA"/>
</dbReference>
<dbReference type="Gene3D" id="3.60.110.10">
    <property type="entry name" value="Carbon-nitrogen hydrolase"/>
    <property type="match status" value="1"/>
</dbReference>
<sequence length="313" mass="35047">MVEALKQPLRIAVVQFSPKIGHVDANIARARILCQKIEPHSVDVLCFPEMIFTGYVFENASQISPYLEAPKTGPTSRFCSEVAKRLRCYVFAGYPEKLERSEKTNDENIIGANSACIIGPGGEWVGGYRKTNLFETDKTWVKPGTGFASFVLPDPLRRVSLGICMDLNAQPPHDWTLKDGPYELADHCLEYDSDILILLNAWLHSAEQSPEEDHTSDWRTLNFWAARLRPLWGNMRDDLYEAELDPGSSAGDGNAKQDKETVVVVCNRCGEENGKRFAGSSALFSMRCGSGRPHLLDFMDDDEEGVRIWQLSV</sequence>
<keyword evidence="2" id="KW-0378">Hydrolase</keyword>
<name>A0A0D7A7C1_9AGAR</name>